<dbReference type="InterPro" id="IPR002397">
    <property type="entry name" value="Cyt_P450_B"/>
</dbReference>
<evidence type="ECO:0000256" key="4">
    <source>
        <dbReference type="ARBA" id="ARBA00023002"/>
    </source>
</evidence>
<dbReference type="InterPro" id="IPR036396">
    <property type="entry name" value="Cyt_P450_sf"/>
</dbReference>
<dbReference type="PRINTS" id="PR00359">
    <property type="entry name" value="BP450"/>
</dbReference>
<dbReference type="InterPro" id="IPR017972">
    <property type="entry name" value="Cyt_P450_CS"/>
</dbReference>
<reference evidence="9" key="1">
    <citation type="submission" date="2016-10" db="EMBL/GenBank/DDBJ databases">
        <authorList>
            <person name="Varghese N."/>
            <person name="Submissions S."/>
        </authorList>
    </citation>
    <scope>NUCLEOTIDE SEQUENCE [LARGE SCALE GENOMIC DNA]</scope>
    <source>
        <strain evidence="9">CGMCC 1.12397</strain>
    </source>
</reference>
<accession>A0A1H1DQG3</accession>
<evidence type="ECO:0000256" key="2">
    <source>
        <dbReference type="ARBA" id="ARBA00022617"/>
    </source>
</evidence>
<evidence type="ECO:0000313" key="9">
    <source>
        <dbReference type="Proteomes" id="UP000199289"/>
    </source>
</evidence>
<evidence type="ECO:0000256" key="1">
    <source>
        <dbReference type="ARBA" id="ARBA00010617"/>
    </source>
</evidence>
<dbReference type="InterPro" id="IPR001128">
    <property type="entry name" value="Cyt_P450"/>
</dbReference>
<dbReference type="GO" id="GO:0005506">
    <property type="term" value="F:iron ion binding"/>
    <property type="evidence" value="ECO:0007669"/>
    <property type="project" value="InterPro"/>
</dbReference>
<keyword evidence="6 7" id="KW-0503">Monooxygenase</keyword>
<dbReference type="PANTHER" id="PTHR46696:SF1">
    <property type="entry name" value="CYTOCHROME P450 YJIB-RELATED"/>
    <property type="match status" value="1"/>
</dbReference>
<proteinExistence type="inferred from homology"/>
<dbReference type="Pfam" id="PF00067">
    <property type="entry name" value="p450"/>
    <property type="match status" value="1"/>
</dbReference>
<dbReference type="PANTHER" id="PTHR46696">
    <property type="entry name" value="P450, PUTATIVE (EUROFUNG)-RELATED"/>
    <property type="match status" value="1"/>
</dbReference>
<evidence type="ECO:0000256" key="6">
    <source>
        <dbReference type="ARBA" id="ARBA00023033"/>
    </source>
</evidence>
<dbReference type="GO" id="GO:0004497">
    <property type="term" value="F:monooxygenase activity"/>
    <property type="evidence" value="ECO:0007669"/>
    <property type="project" value="UniProtKB-KW"/>
</dbReference>
<dbReference type="FunFam" id="1.10.630.10:FF:000018">
    <property type="entry name" value="Cytochrome P450 monooxygenase"/>
    <property type="match status" value="1"/>
</dbReference>
<evidence type="ECO:0000256" key="3">
    <source>
        <dbReference type="ARBA" id="ARBA00022723"/>
    </source>
</evidence>
<dbReference type="GO" id="GO:0020037">
    <property type="term" value="F:heme binding"/>
    <property type="evidence" value="ECO:0007669"/>
    <property type="project" value="InterPro"/>
</dbReference>
<evidence type="ECO:0000256" key="5">
    <source>
        <dbReference type="ARBA" id="ARBA00023004"/>
    </source>
</evidence>
<dbReference type="Proteomes" id="UP000199289">
    <property type="component" value="Unassembled WGS sequence"/>
</dbReference>
<evidence type="ECO:0000313" key="8">
    <source>
        <dbReference type="EMBL" id="SDQ78732.1"/>
    </source>
</evidence>
<keyword evidence="5 7" id="KW-0408">Iron</keyword>
<organism evidence="8 9">
    <name type="scientific">Halopelagius longus</name>
    <dbReference type="NCBI Taxonomy" id="1236180"/>
    <lineage>
        <taxon>Archaea</taxon>
        <taxon>Methanobacteriati</taxon>
        <taxon>Methanobacteriota</taxon>
        <taxon>Stenosarchaea group</taxon>
        <taxon>Halobacteria</taxon>
        <taxon>Halobacteriales</taxon>
        <taxon>Haloferacaceae</taxon>
    </lineage>
</organism>
<dbReference type="Gene3D" id="1.10.630.10">
    <property type="entry name" value="Cytochrome P450"/>
    <property type="match status" value="1"/>
</dbReference>
<dbReference type="SUPFAM" id="SSF48264">
    <property type="entry name" value="Cytochrome P450"/>
    <property type="match status" value="1"/>
</dbReference>
<dbReference type="GO" id="GO:0016705">
    <property type="term" value="F:oxidoreductase activity, acting on paired donors, with incorporation or reduction of molecular oxygen"/>
    <property type="evidence" value="ECO:0007669"/>
    <property type="project" value="InterPro"/>
</dbReference>
<protein>
    <submittedName>
        <fullName evidence="8">Cytochrome P450</fullName>
    </submittedName>
</protein>
<comment type="similarity">
    <text evidence="1 7">Belongs to the cytochrome P450 family.</text>
</comment>
<keyword evidence="4 7" id="KW-0560">Oxidoreductase</keyword>
<dbReference type="EMBL" id="FNKQ01000003">
    <property type="protein sequence ID" value="SDQ78732.1"/>
    <property type="molecule type" value="Genomic_DNA"/>
</dbReference>
<keyword evidence="3 7" id="KW-0479">Metal-binding</keyword>
<dbReference type="AlphaFoldDB" id="A0A1H1DQG3"/>
<dbReference type="PROSITE" id="PS00086">
    <property type="entry name" value="CYTOCHROME_P450"/>
    <property type="match status" value="1"/>
</dbReference>
<gene>
    <name evidence="8" type="ORF">SAMN05216278_2531</name>
</gene>
<sequence>MRPPDELTTEERLMDPFPWYETMRETEPVRYDGSRDCWDVFRYDDVKRALSDHETFTSKGASDFDPNGNLGTLLIDEDPPEHDRLRGVVEEYFQPGNLDELRPSIRSIVDDRLDRALEDGREIDAIGELTAPVTVSTISRLLGVPEDDWDLVRQWSGAMTGDEAGRDAIMEGVGKMYEYFGNLLGERRQNPESDLISVIAGSESDDEPTLSPSEQRAFCVFLFLAGHSTTTHAVGNALWTLEETGEYERLREGELDRRTVFNEVLRYRGPVQSISGRRTTEAVELSGTEIPEGERIVSWIGSANRDPDAFDDPDLFRPDRRPNRHIAFGFGPHYCLGAPLAKLEGDVILDAVTDRVERLEVDEGPSEPVELATSYGFDRLPMTFHPRN</sequence>
<name>A0A1H1DQG3_9EURY</name>
<evidence type="ECO:0000256" key="7">
    <source>
        <dbReference type="RuleBase" id="RU000461"/>
    </source>
</evidence>
<keyword evidence="2 7" id="KW-0349">Heme</keyword>